<keyword evidence="3" id="KW-1185">Reference proteome</keyword>
<dbReference type="SMART" id="SM00530">
    <property type="entry name" value="HTH_XRE"/>
    <property type="match status" value="1"/>
</dbReference>
<dbReference type="Proteomes" id="UP000035080">
    <property type="component" value="Chromosome"/>
</dbReference>
<gene>
    <name evidence="2" type="ORF">PI93_000050</name>
</gene>
<dbReference type="Pfam" id="PF13560">
    <property type="entry name" value="HTH_31"/>
    <property type="match status" value="1"/>
</dbReference>
<feature type="domain" description="HTH cro/C1-type" evidence="1">
    <location>
        <begin position="17"/>
        <end position="71"/>
    </location>
</feature>
<evidence type="ECO:0000313" key="3">
    <source>
        <dbReference type="Proteomes" id="UP000035080"/>
    </source>
</evidence>
<dbReference type="InterPro" id="IPR001387">
    <property type="entry name" value="Cro/C1-type_HTH"/>
</dbReference>
<evidence type="ECO:0000313" key="2">
    <source>
        <dbReference type="EMBL" id="QHF11216.1"/>
    </source>
</evidence>
<protein>
    <submittedName>
        <fullName evidence="2">Helix-turn-helix domain-containing protein</fullName>
    </submittedName>
</protein>
<accession>A0ABX6HK26</accession>
<dbReference type="InterPro" id="IPR010982">
    <property type="entry name" value="Lambda_DNA-bd_dom_sf"/>
</dbReference>
<evidence type="ECO:0000259" key="1">
    <source>
        <dbReference type="PROSITE" id="PS50943"/>
    </source>
</evidence>
<dbReference type="CDD" id="cd00093">
    <property type="entry name" value="HTH_XRE"/>
    <property type="match status" value="1"/>
</dbReference>
<name>A0ABX6HK26_9BURK</name>
<organism evidence="2 3">
    <name type="scientific">Pandoraea fibrosis</name>
    <dbReference type="NCBI Taxonomy" id="1891094"/>
    <lineage>
        <taxon>Bacteria</taxon>
        <taxon>Pseudomonadati</taxon>
        <taxon>Pseudomonadota</taxon>
        <taxon>Betaproteobacteria</taxon>
        <taxon>Burkholderiales</taxon>
        <taxon>Burkholderiaceae</taxon>
        <taxon>Pandoraea</taxon>
    </lineage>
</organism>
<dbReference type="EMBL" id="CP047385">
    <property type="protein sequence ID" value="QHF11216.1"/>
    <property type="molecule type" value="Genomic_DNA"/>
</dbReference>
<dbReference type="SUPFAM" id="SSF47413">
    <property type="entry name" value="lambda repressor-like DNA-binding domains"/>
    <property type="match status" value="1"/>
</dbReference>
<reference evidence="2 3" key="1">
    <citation type="journal article" date="2015" name="Genome Announc.">
        <title>Genome Sequences of Two Pandoraea pnomenusa Isolates Recovered 11 Months Apart from a Cystic Fibrosis Patient.</title>
        <authorList>
            <person name="Ee R."/>
            <person name="Ambrose M."/>
            <person name="Lazenby J."/>
            <person name="Williams P."/>
            <person name="Chan K.G."/>
            <person name="Roddam L."/>
        </authorList>
    </citation>
    <scope>NUCLEOTIDE SEQUENCE [LARGE SCALE GENOMIC DNA]</scope>
    <source>
        <strain evidence="2 3">6399</strain>
    </source>
</reference>
<sequence>MTARKHFTMSTPIGIHLKTLRLRAGFRQQELAARLEYDASHVSSVEVGRKNPSQDFLHRFASALRLSQDEVAHLEREMSDSPTSIQLIPDLPTDEYRMYAELARKLGRLSPGQIVAIRKIAGLDEEIRMQPTYQPSRIKRRVKEEAPM</sequence>
<dbReference type="RefSeq" id="WP_052240864.1">
    <property type="nucleotide sequence ID" value="NZ_CP047385.1"/>
</dbReference>
<proteinExistence type="predicted"/>
<dbReference type="Gene3D" id="1.10.260.40">
    <property type="entry name" value="lambda repressor-like DNA-binding domains"/>
    <property type="match status" value="1"/>
</dbReference>
<dbReference type="PROSITE" id="PS50943">
    <property type="entry name" value="HTH_CROC1"/>
    <property type="match status" value="1"/>
</dbReference>